<comment type="caution">
    <text evidence="1">The sequence shown here is derived from an EMBL/GenBank/DDBJ whole genome shotgun (WGS) entry which is preliminary data.</text>
</comment>
<evidence type="ECO:0000313" key="1">
    <source>
        <dbReference type="EMBL" id="OGF26279.1"/>
    </source>
</evidence>
<name>A0A1F5SHX8_9BACT</name>
<dbReference type="AlphaFoldDB" id="A0A1F5SHX8"/>
<protein>
    <submittedName>
        <fullName evidence="1">Uncharacterized protein</fullName>
    </submittedName>
</protein>
<dbReference type="STRING" id="1797994.A2227_03270"/>
<dbReference type="EMBL" id="MFGB01000016">
    <property type="protein sequence ID" value="OGF26279.1"/>
    <property type="molecule type" value="Genomic_DNA"/>
</dbReference>
<reference evidence="1 2" key="1">
    <citation type="journal article" date="2016" name="Nat. Commun.">
        <title>Thousands of microbial genomes shed light on interconnected biogeochemical processes in an aquifer system.</title>
        <authorList>
            <person name="Anantharaman K."/>
            <person name="Brown C.T."/>
            <person name="Hug L.A."/>
            <person name="Sharon I."/>
            <person name="Castelle C.J."/>
            <person name="Probst A.J."/>
            <person name="Thomas B.C."/>
            <person name="Singh A."/>
            <person name="Wilkins M.J."/>
            <person name="Karaoz U."/>
            <person name="Brodie E.L."/>
            <person name="Williams K.H."/>
            <person name="Hubbard S.S."/>
            <person name="Banfield J.F."/>
        </authorList>
    </citation>
    <scope>NUCLEOTIDE SEQUENCE [LARGE SCALE GENOMIC DNA]</scope>
</reference>
<accession>A0A1F5SHX8</accession>
<proteinExistence type="predicted"/>
<gene>
    <name evidence="1" type="ORF">A2227_03270</name>
</gene>
<dbReference type="Proteomes" id="UP000178367">
    <property type="component" value="Unassembled WGS sequence"/>
</dbReference>
<sequence length="117" mass="14151">MTPDEIVRRAREENARKEKEETAKKEVFDRIFEKFKDGCWKAIQEDVTEPEEIDRFEEEMERLQKEAWDAVNGEISQDELQEVEEDLDDFLDFFFEELDNKEDLQNEILKKVKNVCK</sequence>
<organism evidence="1 2">
    <name type="scientific">Candidatus Falkowbacteria bacterium RIFOXYA2_FULL_47_19</name>
    <dbReference type="NCBI Taxonomy" id="1797994"/>
    <lineage>
        <taxon>Bacteria</taxon>
        <taxon>Candidatus Falkowiibacteriota</taxon>
    </lineage>
</organism>
<evidence type="ECO:0000313" key="2">
    <source>
        <dbReference type="Proteomes" id="UP000178367"/>
    </source>
</evidence>